<sequence>MRMHFEAMCAKSPAKELIACIWKLRGKLVQKGRKVGCRARRWTWKDVEGREKTTWNSHGFKDVASCTALYILHPLRRYGRSSRPRVKGVPSISSLFCEASPKLSATWESEIFQGSWIQTSISTWSTQGGLQRLTLCRPKAPAQQIDAPHAEKSLTVDAGKGRNPEPGSRTSTRIVIIDAGRDIHGCLLLIMVGNRARHPPPAPSERSGIILVERGCSGRVSWVQIFISAAGVSFISVSRARRKTETGTSQGRTTLHECASAHMARVGCVDEGAWWCFEVLRRGGGAAEMDEGGFQLTERSTSGTPYGPGLKGTDITPGRSGVGAETSRKKRGRLLARRRPSSARALRPCAWPRPRAWRGAGGYSAAAGAEVRALVGSVGAAGRTGRYDGRYTASSRSGKRRASEGPPAGERAGGRKGSSGAASQPRILQELLKRRICEQILRGTWAEKERRGMWILGLNPVTCPGNTDKQRVFNPAEFQLHQLAIPYMYSRGRRKLSGVVHAARRLPFRPRLRLNSSRIHQKLCTCVRVDGCVRKLMKEPGLGCREYWFKLNPDSKAVEVDPPLPMRVQS</sequence>
<name>A0AAD7DJP0_MYCRO</name>
<feature type="non-terminal residue" evidence="2">
    <location>
        <position position="1"/>
    </location>
</feature>
<evidence type="ECO:0000313" key="3">
    <source>
        <dbReference type="Proteomes" id="UP001221757"/>
    </source>
</evidence>
<feature type="region of interest" description="Disordered" evidence="1">
    <location>
        <begin position="385"/>
        <end position="424"/>
    </location>
</feature>
<feature type="region of interest" description="Disordered" evidence="1">
    <location>
        <begin position="298"/>
        <end position="345"/>
    </location>
</feature>
<gene>
    <name evidence="2" type="ORF">B0H17DRAFT_1280603</name>
</gene>
<dbReference type="AlphaFoldDB" id="A0AAD7DJP0"/>
<dbReference type="EMBL" id="JARKIE010000049">
    <property type="protein sequence ID" value="KAJ7692851.1"/>
    <property type="molecule type" value="Genomic_DNA"/>
</dbReference>
<reference evidence="2" key="1">
    <citation type="submission" date="2023-03" db="EMBL/GenBank/DDBJ databases">
        <title>Massive genome expansion in bonnet fungi (Mycena s.s.) driven by repeated elements and novel gene families across ecological guilds.</title>
        <authorList>
            <consortium name="Lawrence Berkeley National Laboratory"/>
            <person name="Harder C.B."/>
            <person name="Miyauchi S."/>
            <person name="Viragh M."/>
            <person name="Kuo A."/>
            <person name="Thoen E."/>
            <person name="Andreopoulos B."/>
            <person name="Lu D."/>
            <person name="Skrede I."/>
            <person name="Drula E."/>
            <person name="Henrissat B."/>
            <person name="Morin E."/>
            <person name="Kohler A."/>
            <person name="Barry K."/>
            <person name="LaButti K."/>
            <person name="Morin E."/>
            <person name="Salamov A."/>
            <person name="Lipzen A."/>
            <person name="Mereny Z."/>
            <person name="Hegedus B."/>
            <person name="Baldrian P."/>
            <person name="Stursova M."/>
            <person name="Weitz H."/>
            <person name="Taylor A."/>
            <person name="Grigoriev I.V."/>
            <person name="Nagy L.G."/>
            <person name="Martin F."/>
            <person name="Kauserud H."/>
        </authorList>
    </citation>
    <scope>NUCLEOTIDE SEQUENCE</scope>
    <source>
        <strain evidence="2">CBHHK067</strain>
    </source>
</reference>
<keyword evidence="3" id="KW-1185">Reference proteome</keyword>
<feature type="region of interest" description="Disordered" evidence="1">
    <location>
        <begin position="141"/>
        <end position="169"/>
    </location>
</feature>
<comment type="caution">
    <text evidence="2">The sequence shown here is derived from an EMBL/GenBank/DDBJ whole genome shotgun (WGS) entry which is preliminary data.</text>
</comment>
<protein>
    <submittedName>
        <fullName evidence="2">Uncharacterized protein</fullName>
    </submittedName>
</protein>
<feature type="compositionally biased region" description="Basic and acidic residues" evidence="1">
    <location>
        <begin position="148"/>
        <end position="163"/>
    </location>
</feature>
<organism evidence="2 3">
    <name type="scientific">Mycena rosella</name>
    <name type="common">Pink bonnet</name>
    <name type="synonym">Agaricus rosellus</name>
    <dbReference type="NCBI Taxonomy" id="1033263"/>
    <lineage>
        <taxon>Eukaryota</taxon>
        <taxon>Fungi</taxon>
        <taxon>Dikarya</taxon>
        <taxon>Basidiomycota</taxon>
        <taxon>Agaricomycotina</taxon>
        <taxon>Agaricomycetes</taxon>
        <taxon>Agaricomycetidae</taxon>
        <taxon>Agaricales</taxon>
        <taxon>Marasmiineae</taxon>
        <taxon>Mycenaceae</taxon>
        <taxon>Mycena</taxon>
    </lineage>
</organism>
<evidence type="ECO:0000256" key="1">
    <source>
        <dbReference type="SAM" id="MobiDB-lite"/>
    </source>
</evidence>
<feature type="compositionally biased region" description="Basic residues" evidence="1">
    <location>
        <begin position="328"/>
        <end position="341"/>
    </location>
</feature>
<accession>A0AAD7DJP0</accession>
<evidence type="ECO:0000313" key="2">
    <source>
        <dbReference type="EMBL" id="KAJ7692851.1"/>
    </source>
</evidence>
<proteinExistence type="predicted"/>
<dbReference type="Proteomes" id="UP001221757">
    <property type="component" value="Unassembled WGS sequence"/>
</dbReference>